<feature type="region of interest" description="Disordered" evidence="1">
    <location>
        <begin position="605"/>
        <end position="636"/>
    </location>
</feature>
<feature type="region of interest" description="Disordered" evidence="1">
    <location>
        <begin position="291"/>
        <end position="313"/>
    </location>
</feature>
<keyword evidence="3" id="KW-1185">Reference proteome</keyword>
<comment type="caution">
    <text evidence="2">The sequence shown here is derived from an EMBL/GenBank/DDBJ whole genome shotgun (WGS) entry which is preliminary data.</text>
</comment>
<evidence type="ECO:0000313" key="2">
    <source>
        <dbReference type="EMBL" id="GAA2430322.1"/>
    </source>
</evidence>
<dbReference type="Proteomes" id="UP001501231">
    <property type="component" value="Unassembled WGS sequence"/>
</dbReference>
<name>A0ABP5WLI7_9ACTN</name>
<gene>
    <name evidence="2" type="ORF">GCM10010191_49850</name>
</gene>
<protein>
    <recommendedName>
        <fullName evidence="4">DUF3893 domain-containing protein</fullName>
    </recommendedName>
</protein>
<sequence>MTANAYSFLPWLRTGLSTRIAGDPGAAPRAAIKVQLKLTGDALKAGDPPPSRLVEQQLQIYGPGDVIGVDPRAISRAEPRPSISNFEPNYLAHIEFYDEDFPWRYSPAPPDGGTKRLAPWLALVVLTAAEFEDGALPDRPLPFITVTEPRALQPSHELGAWAHVHVNGELDMPLAIDNPEDMGAALANLGRVLRETPDSACSRVICPRHLSPSTTYHAFLVPAFETGRRAGLGIEPGQIPALTPSWGVPQDTATGSLPYYHRWSFTTSTVGDFEYLVRLLRPIQAEEPVGRRDMDAHRSPGFGLPGVTTSTQPDGVLRLGGALQLPDSDKPIDAWENWDNYYKLNPPPAPRYPNQWQRAMAGLINLAEAYQRRPPAAANTELSARISGLADETDPVITPPLYGRWHALAPRLLTDSSGDPVSDTVLHNWVHRLNLDPRFRVAAHFGTKVVQARQEELMAAAWDQLGDVQRANARIRAAQLAREVGTSLHGKHIDLPVVPTPPAGAAELAEAEPPLPSAKALTLTAPAHARVVERPPDAAAPSGLVELGEQLAVGFKVARSRVAAAPMSPAMRRITRPGSRLMKVLEFPEARPAETLVSRIDEQQVTAAPPKGTPPAVVTPAELDDELPPKPSGDPVEILARNPLFELRNYRDTITTPVGDHDSDEAKVFKGALRELHDGWGTAATGGQVEDPPKLGVIDATTDVKTGLRSDKTVVDNLIGSLNLPERLKPDGELTEVMAYPVFDMPMYEELLKMSVDTFVPNLGLLPANSITLLENNRRFIESYLVGLNHEMAREMLWREYPTDQRGTPFRQFWDPRAVLPEPGETDAERRERLYDIPPIHTWGTAALLGENANRPRQKNGLVLVIRGELLKKYPTAAVYAHKAAWPVVNGQADTSGEREPAKLPENLPPPLELVKLPIYEAKVEPDIYLLGFDLDVDEARGKGGGLGWFFVLKERPGDPRFGVDEDPPGPQIPVEVWNDLTWGRVDPQARHRFIRFDADIRVELDPFNGDEDDQEKLKQRADDEKVKAWQSDISSADVAYILFQAPVLVAVHAQEMLPDARPQS</sequence>
<evidence type="ECO:0000256" key="1">
    <source>
        <dbReference type="SAM" id="MobiDB-lite"/>
    </source>
</evidence>
<accession>A0ABP5WLI7</accession>
<organism evidence="2 3">
    <name type="scientific">Actinomadura vinacea</name>
    <dbReference type="NCBI Taxonomy" id="115336"/>
    <lineage>
        <taxon>Bacteria</taxon>
        <taxon>Bacillati</taxon>
        <taxon>Actinomycetota</taxon>
        <taxon>Actinomycetes</taxon>
        <taxon>Streptosporangiales</taxon>
        <taxon>Thermomonosporaceae</taxon>
        <taxon>Actinomadura</taxon>
    </lineage>
</organism>
<dbReference type="RefSeq" id="WP_344592010.1">
    <property type="nucleotide sequence ID" value="NZ_BAAARW010000020.1"/>
</dbReference>
<reference evidence="3" key="1">
    <citation type="journal article" date="2019" name="Int. J. Syst. Evol. Microbiol.">
        <title>The Global Catalogue of Microorganisms (GCM) 10K type strain sequencing project: providing services to taxonomists for standard genome sequencing and annotation.</title>
        <authorList>
            <consortium name="The Broad Institute Genomics Platform"/>
            <consortium name="The Broad Institute Genome Sequencing Center for Infectious Disease"/>
            <person name="Wu L."/>
            <person name="Ma J."/>
        </authorList>
    </citation>
    <scope>NUCLEOTIDE SEQUENCE [LARGE SCALE GENOMIC DNA]</scope>
    <source>
        <strain evidence="3">JCM 3325</strain>
    </source>
</reference>
<evidence type="ECO:0000313" key="3">
    <source>
        <dbReference type="Proteomes" id="UP001501231"/>
    </source>
</evidence>
<proteinExistence type="predicted"/>
<evidence type="ECO:0008006" key="4">
    <source>
        <dbReference type="Google" id="ProtNLM"/>
    </source>
</evidence>
<dbReference type="EMBL" id="BAAARW010000020">
    <property type="protein sequence ID" value="GAA2430322.1"/>
    <property type="molecule type" value="Genomic_DNA"/>
</dbReference>